<proteinExistence type="predicted"/>
<dbReference type="EMBL" id="QGNW01000470">
    <property type="protein sequence ID" value="RVW70207.1"/>
    <property type="molecule type" value="Genomic_DNA"/>
</dbReference>
<organism evidence="1 2">
    <name type="scientific">Vitis vinifera</name>
    <name type="common">Grape</name>
    <dbReference type="NCBI Taxonomy" id="29760"/>
    <lineage>
        <taxon>Eukaryota</taxon>
        <taxon>Viridiplantae</taxon>
        <taxon>Streptophyta</taxon>
        <taxon>Embryophyta</taxon>
        <taxon>Tracheophyta</taxon>
        <taxon>Spermatophyta</taxon>
        <taxon>Magnoliopsida</taxon>
        <taxon>eudicotyledons</taxon>
        <taxon>Gunneridae</taxon>
        <taxon>Pentapetalae</taxon>
        <taxon>rosids</taxon>
        <taxon>Vitales</taxon>
        <taxon>Vitaceae</taxon>
        <taxon>Viteae</taxon>
        <taxon>Vitis</taxon>
    </lineage>
</organism>
<protein>
    <recommendedName>
        <fullName evidence="3">Polygalacturonase</fullName>
    </recommendedName>
</protein>
<gene>
    <name evidence="1" type="ORF">CK203_051500</name>
</gene>
<dbReference type="InterPro" id="IPR011050">
    <property type="entry name" value="Pectin_lyase_fold/virulence"/>
</dbReference>
<dbReference type="Gene3D" id="2.160.20.10">
    <property type="entry name" value="Single-stranded right-handed beta-helix, Pectin lyase-like"/>
    <property type="match status" value="1"/>
</dbReference>
<evidence type="ECO:0000313" key="1">
    <source>
        <dbReference type="EMBL" id="RVW70207.1"/>
    </source>
</evidence>
<dbReference type="SUPFAM" id="SSF51126">
    <property type="entry name" value="Pectin lyase-like"/>
    <property type="match status" value="1"/>
</dbReference>
<accession>A0A438GDB7</accession>
<evidence type="ECO:0008006" key="3">
    <source>
        <dbReference type="Google" id="ProtNLM"/>
    </source>
</evidence>
<comment type="caution">
    <text evidence="1">The sequence shown here is derived from an EMBL/GenBank/DDBJ whole genome shotgun (WGS) entry which is preliminary data.</text>
</comment>
<name>A0A438GDB7_VITVI</name>
<dbReference type="AlphaFoldDB" id="A0A438GDB7"/>
<reference evidence="1 2" key="1">
    <citation type="journal article" date="2018" name="PLoS Genet.">
        <title>Population sequencing reveals clonal diversity and ancestral inbreeding in the grapevine cultivar Chardonnay.</title>
        <authorList>
            <person name="Roach M.J."/>
            <person name="Johnson D.L."/>
            <person name="Bohlmann J."/>
            <person name="van Vuuren H.J."/>
            <person name="Jones S.J."/>
            <person name="Pretorius I.S."/>
            <person name="Schmidt S.A."/>
            <person name="Borneman A.R."/>
        </authorList>
    </citation>
    <scope>NUCLEOTIDE SEQUENCE [LARGE SCALE GENOMIC DNA]</scope>
    <source>
        <strain evidence="2">cv. Chardonnay</strain>
        <tissue evidence="1">Leaf</tissue>
    </source>
</reference>
<sequence length="91" mass="9839">MGGSLRSTTASTIYVPKGSFLVKAAVFRGPCKSTIKIMIDGTIVAPDYRSMGNSGYWILFIDVDKVAILVARLMQRELRTGLAGDLEKAAQ</sequence>
<dbReference type="InterPro" id="IPR012334">
    <property type="entry name" value="Pectin_lyas_fold"/>
</dbReference>
<dbReference type="Proteomes" id="UP000288805">
    <property type="component" value="Unassembled WGS sequence"/>
</dbReference>
<evidence type="ECO:0000313" key="2">
    <source>
        <dbReference type="Proteomes" id="UP000288805"/>
    </source>
</evidence>